<dbReference type="AlphaFoldDB" id="A0A4Q8AJ24"/>
<name>A0A4Q8AJ24_9MICO</name>
<dbReference type="Proteomes" id="UP000291483">
    <property type="component" value="Unassembled WGS sequence"/>
</dbReference>
<evidence type="ECO:0000259" key="2">
    <source>
        <dbReference type="PROSITE" id="PS50937"/>
    </source>
</evidence>
<keyword evidence="1 3" id="KW-0238">DNA-binding</keyword>
<sequence length="121" mass="13910">MRIGELSSRTATPTRLLRYYEEQDLLSPQRAHNGYREYPEAAVDRVEQIRGLIEAGIPTRIIKQLLPCLNTGSPSIRITELDPEIVESLTEQREQLERRISCLSRNRDAITRYLADSAERA</sequence>
<dbReference type="InterPro" id="IPR047057">
    <property type="entry name" value="MerR_fam"/>
</dbReference>
<dbReference type="SMART" id="SM00422">
    <property type="entry name" value="HTH_MERR"/>
    <property type="match status" value="1"/>
</dbReference>
<protein>
    <submittedName>
        <fullName evidence="3">DNA-binding transcriptional MerR regulator</fullName>
    </submittedName>
</protein>
<evidence type="ECO:0000313" key="3">
    <source>
        <dbReference type="EMBL" id="RZU63769.1"/>
    </source>
</evidence>
<comment type="caution">
    <text evidence="3">The sequence shown here is derived from an EMBL/GenBank/DDBJ whole genome shotgun (WGS) entry which is preliminary data.</text>
</comment>
<proteinExistence type="predicted"/>
<dbReference type="InterPro" id="IPR000551">
    <property type="entry name" value="MerR-type_HTH_dom"/>
</dbReference>
<dbReference type="PROSITE" id="PS50937">
    <property type="entry name" value="HTH_MERR_2"/>
    <property type="match status" value="1"/>
</dbReference>
<dbReference type="Pfam" id="PF13411">
    <property type="entry name" value="MerR_1"/>
    <property type="match status" value="1"/>
</dbReference>
<dbReference type="SUPFAM" id="SSF46955">
    <property type="entry name" value="Putative DNA-binding domain"/>
    <property type="match status" value="1"/>
</dbReference>
<dbReference type="EMBL" id="SHLC01000001">
    <property type="protein sequence ID" value="RZU63769.1"/>
    <property type="molecule type" value="Genomic_DNA"/>
</dbReference>
<gene>
    <name evidence="3" type="ORF">EV379_0058</name>
</gene>
<dbReference type="GO" id="GO:0003677">
    <property type="term" value="F:DNA binding"/>
    <property type="evidence" value="ECO:0007669"/>
    <property type="project" value="UniProtKB-KW"/>
</dbReference>
<dbReference type="RefSeq" id="WP_130504399.1">
    <property type="nucleotide sequence ID" value="NZ_SHLC01000001.1"/>
</dbReference>
<dbReference type="PANTHER" id="PTHR30204:SF93">
    <property type="entry name" value="HTH MERR-TYPE DOMAIN-CONTAINING PROTEIN"/>
    <property type="match status" value="1"/>
</dbReference>
<reference evidence="3 4" key="1">
    <citation type="submission" date="2019-02" db="EMBL/GenBank/DDBJ databases">
        <title>Sequencing the genomes of 1000 actinobacteria strains.</title>
        <authorList>
            <person name="Klenk H.-P."/>
        </authorList>
    </citation>
    <scope>NUCLEOTIDE SEQUENCE [LARGE SCALE GENOMIC DNA]</scope>
    <source>
        <strain evidence="3 4">DSM 18319</strain>
    </source>
</reference>
<dbReference type="CDD" id="cd01282">
    <property type="entry name" value="HTH_MerR-like_sg3"/>
    <property type="match status" value="1"/>
</dbReference>
<dbReference type="Gene3D" id="1.10.1660.10">
    <property type="match status" value="1"/>
</dbReference>
<keyword evidence="4" id="KW-1185">Reference proteome</keyword>
<dbReference type="OrthoDB" id="9802039at2"/>
<evidence type="ECO:0000256" key="1">
    <source>
        <dbReference type="ARBA" id="ARBA00023125"/>
    </source>
</evidence>
<dbReference type="InterPro" id="IPR009061">
    <property type="entry name" value="DNA-bd_dom_put_sf"/>
</dbReference>
<dbReference type="PANTHER" id="PTHR30204">
    <property type="entry name" value="REDOX-CYCLING DRUG-SENSING TRANSCRIPTIONAL ACTIVATOR SOXR"/>
    <property type="match status" value="1"/>
</dbReference>
<feature type="domain" description="HTH merR-type" evidence="2">
    <location>
        <begin position="1"/>
        <end position="68"/>
    </location>
</feature>
<organism evidence="3 4">
    <name type="scientific">Microterricola gilva</name>
    <dbReference type="NCBI Taxonomy" id="393267"/>
    <lineage>
        <taxon>Bacteria</taxon>
        <taxon>Bacillati</taxon>
        <taxon>Actinomycetota</taxon>
        <taxon>Actinomycetes</taxon>
        <taxon>Micrococcales</taxon>
        <taxon>Microbacteriaceae</taxon>
        <taxon>Microterricola</taxon>
    </lineage>
</organism>
<dbReference type="GO" id="GO:0003700">
    <property type="term" value="F:DNA-binding transcription factor activity"/>
    <property type="evidence" value="ECO:0007669"/>
    <property type="project" value="InterPro"/>
</dbReference>
<evidence type="ECO:0000313" key="4">
    <source>
        <dbReference type="Proteomes" id="UP000291483"/>
    </source>
</evidence>
<accession>A0A4Q8AJ24</accession>